<organism evidence="3 4">
    <name type="scientific">Steinernema hermaphroditum</name>
    <dbReference type="NCBI Taxonomy" id="289476"/>
    <lineage>
        <taxon>Eukaryota</taxon>
        <taxon>Metazoa</taxon>
        <taxon>Ecdysozoa</taxon>
        <taxon>Nematoda</taxon>
        <taxon>Chromadorea</taxon>
        <taxon>Rhabditida</taxon>
        <taxon>Tylenchina</taxon>
        <taxon>Panagrolaimomorpha</taxon>
        <taxon>Strongyloidoidea</taxon>
        <taxon>Steinernematidae</taxon>
        <taxon>Steinernema</taxon>
    </lineage>
</organism>
<feature type="region of interest" description="Disordered" evidence="1">
    <location>
        <begin position="36"/>
        <end position="88"/>
    </location>
</feature>
<evidence type="ECO:0000256" key="2">
    <source>
        <dbReference type="SAM" id="Phobius"/>
    </source>
</evidence>
<gene>
    <name evidence="3" type="ORF">QR680_016539</name>
</gene>
<proteinExistence type="predicted"/>
<dbReference type="AlphaFoldDB" id="A0AA39LMR2"/>
<feature type="compositionally biased region" description="Basic residues" evidence="1">
    <location>
        <begin position="65"/>
        <end position="74"/>
    </location>
</feature>
<keyword evidence="2" id="KW-0812">Transmembrane</keyword>
<keyword evidence="4" id="KW-1185">Reference proteome</keyword>
<accession>A0AA39LMR2</accession>
<evidence type="ECO:0000256" key="1">
    <source>
        <dbReference type="SAM" id="MobiDB-lite"/>
    </source>
</evidence>
<name>A0AA39LMR2_9BILA</name>
<keyword evidence="2" id="KW-1133">Transmembrane helix</keyword>
<feature type="region of interest" description="Disordered" evidence="1">
    <location>
        <begin position="111"/>
        <end position="132"/>
    </location>
</feature>
<dbReference type="Proteomes" id="UP001175271">
    <property type="component" value="Unassembled WGS sequence"/>
</dbReference>
<keyword evidence="2" id="KW-0472">Membrane</keyword>
<comment type="caution">
    <text evidence="3">The sequence shown here is derived from an EMBL/GenBank/DDBJ whole genome shotgun (WGS) entry which is preliminary data.</text>
</comment>
<feature type="compositionally biased region" description="Basic and acidic residues" evidence="1">
    <location>
        <begin position="75"/>
        <end position="84"/>
    </location>
</feature>
<feature type="compositionally biased region" description="Polar residues" evidence="1">
    <location>
        <begin position="46"/>
        <end position="62"/>
    </location>
</feature>
<evidence type="ECO:0000313" key="4">
    <source>
        <dbReference type="Proteomes" id="UP001175271"/>
    </source>
</evidence>
<dbReference type="EMBL" id="JAUCMV010000004">
    <property type="protein sequence ID" value="KAK0402800.1"/>
    <property type="molecule type" value="Genomic_DNA"/>
</dbReference>
<reference evidence="3" key="1">
    <citation type="submission" date="2023-06" db="EMBL/GenBank/DDBJ databases">
        <title>Genomic analysis of the entomopathogenic nematode Steinernema hermaphroditum.</title>
        <authorList>
            <person name="Schwarz E.M."/>
            <person name="Heppert J.K."/>
            <person name="Baniya A."/>
            <person name="Schwartz H.T."/>
            <person name="Tan C.-H."/>
            <person name="Antoshechkin I."/>
            <person name="Sternberg P.W."/>
            <person name="Goodrich-Blair H."/>
            <person name="Dillman A.R."/>
        </authorList>
    </citation>
    <scope>NUCLEOTIDE SEQUENCE</scope>
    <source>
        <strain evidence="3">PS9179</strain>
        <tissue evidence="3">Whole animal</tissue>
    </source>
</reference>
<evidence type="ECO:0000313" key="3">
    <source>
        <dbReference type="EMBL" id="KAK0402800.1"/>
    </source>
</evidence>
<sequence>MLKLRGAVGVGLAIGVVTVGSTLFYLYYVDRQRRRRQRKSFRKVNDPSNAKSSTAKDNNSTGSERRKRSSKRKKNDASKGRHDWLPNWFRSKAKPDKDAVYDDHPPVVHTSLMSCDCRSGKNNEQDPDDTEALEPEDANAELLTPQFQPLSFEKYKPIDLTKLSPENEKKNLSLAALKDRNPAKTNILTPFRPTVNAIAYGSKHAKLIKNLIDNYQRIEK</sequence>
<protein>
    <submittedName>
        <fullName evidence="3">Uncharacterized protein</fullName>
    </submittedName>
</protein>
<feature type="transmembrane region" description="Helical" evidence="2">
    <location>
        <begin position="6"/>
        <end position="29"/>
    </location>
</feature>